<dbReference type="AlphaFoldDB" id="A0A2K8UBP9"/>
<evidence type="ECO:0000256" key="3">
    <source>
        <dbReference type="ARBA" id="ARBA00022448"/>
    </source>
</evidence>
<sequence>MNQVEALEQAILSRAERLAEEFRERANRGRDSILREAAERLRLREEREEALARALTERSFRQQVQASELKMQSHLDLLRWNLVQGVERRLQARMQRFMQDEAAYFQWLLALIGEAAGRIERESLIVRVNARDHQRLFARWDDVLERLPKGHSATLADDHLETLGGCLLLSDDGRIRVDQTFEGRLTRLSARVQQVILERLLPGGLDTGNLFCG</sequence>
<dbReference type="OrthoDB" id="5794867at2"/>
<keyword evidence="3" id="KW-0813">Transport</keyword>
<evidence type="ECO:0000256" key="1">
    <source>
        <dbReference type="ARBA" id="ARBA00005901"/>
    </source>
</evidence>
<dbReference type="Pfam" id="PF01991">
    <property type="entry name" value="vATP-synt_E"/>
    <property type="match status" value="1"/>
</dbReference>
<dbReference type="Proteomes" id="UP000232638">
    <property type="component" value="Chromosome"/>
</dbReference>
<organism evidence="5 6">
    <name type="scientific">Candidatus Thiodictyon syntrophicum</name>
    <dbReference type="NCBI Taxonomy" id="1166950"/>
    <lineage>
        <taxon>Bacteria</taxon>
        <taxon>Pseudomonadati</taxon>
        <taxon>Pseudomonadota</taxon>
        <taxon>Gammaproteobacteria</taxon>
        <taxon>Chromatiales</taxon>
        <taxon>Chromatiaceae</taxon>
        <taxon>Thiodictyon</taxon>
    </lineage>
</organism>
<protein>
    <recommendedName>
        <fullName evidence="2">V-type ATP synthase subunit E</fullName>
    </recommendedName>
</protein>
<dbReference type="GO" id="GO:0033178">
    <property type="term" value="C:proton-transporting two-sector ATPase complex, catalytic domain"/>
    <property type="evidence" value="ECO:0007669"/>
    <property type="project" value="InterPro"/>
</dbReference>
<proteinExistence type="inferred from homology"/>
<gene>
    <name evidence="5" type="ORF">THSYN_19745</name>
</gene>
<keyword evidence="4" id="KW-0406">Ion transport</keyword>
<evidence type="ECO:0000256" key="2">
    <source>
        <dbReference type="ARBA" id="ARBA00020756"/>
    </source>
</evidence>
<comment type="similarity">
    <text evidence="1">Belongs to the V-ATPase E subunit family.</text>
</comment>
<dbReference type="KEGG" id="tsy:THSYN_19745"/>
<dbReference type="InterPro" id="IPR002842">
    <property type="entry name" value="ATPase_V1_Esu"/>
</dbReference>
<accession>A0A2K8UBP9</accession>
<evidence type="ECO:0000313" key="5">
    <source>
        <dbReference type="EMBL" id="AUB82957.1"/>
    </source>
</evidence>
<dbReference type="GO" id="GO:0046961">
    <property type="term" value="F:proton-transporting ATPase activity, rotational mechanism"/>
    <property type="evidence" value="ECO:0007669"/>
    <property type="project" value="InterPro"/>
</dbReference>
<dbReference type="SUPFAM" id="SSF160527">
    <property type="entry name" value="V-type ATPase subunit E-like"/>
    <property type="match status" value="1"/>
</dbReference>
<evidence type="ECO:0000256" key="4">
    <source>
        <dbReference type="ARBA" id="ARBA00023065"/>
    </source>
</evidence>
<evidence type="ECO:0000313" key="6">
    <source>
        <dbReference type="Proteomes" id="UP000232638"/>
    </source>
</evidence>
<keyword evidence="6" id="KW-1185">Reference proteome</keyword>
<dbReference type="RefSeq" id="WP_100920661.1">
    <property type="nucleotide sequence ID" value="NZ_CP020370.1"/>
</dbReference>
<dbReference type="Gene3D" id="3.30.2320.30">
    <property type="entry name" value="ATP synthase, E subunit, C-terminal"/>
    <property type="match status" value="1"/>
</dbReference>
<dbReference type="EMBL" id="CP020370">
    <property type="protein sequence ID" value="AUB82957.1"/>
    <property type="molecule type" value="Genomic_DNA"/>
</dbReference>
<reference evidence="5 6" key="1">
    <citation type="submission" date="2017-03" db="EMBL/GenBank/DDBJ databases">
        <title>Complete genome sequence of Candidatus 'Thiodictyon syntrophicum' sp. nov. strain Cad16T, a photolithoautotroph purple sulfur bacterium isolated from an alpine meromictic lake.</title>
        <authorList>
            <person name="Luedin S.M."/>
            <person name="Pothier J.F."/>
            <person name="Danza F."/>
            <person name="Storelli N."/>
            <person name="Wittwer M."/>
            <person name="Tonolla M."/>
        </authorList>
    </citation>
    <scope>NUCLEOTIDE SEQUENCE [LARGE SCALE GENOMIC DNA]</scope>
    <source>
        <strain evidence="5 6">Cad16T</strain>
    </source>
</reference>
<name>A0A2K8UBP9_9GAMM</name>
<dbReference type="InterPro" id="IPR038495">
    <property type="entry name" value="ATPase_E_C"/>
</dbReference>